<feature type="region of interest" description="Disordered" evidence="1">
    <location>
        <begin position="248"/>
        <end position="282"/>
    </location>
</feature>
<name>A0A537K1J1_9BACT</name>
<proteinExistence type="predicted"/>
<protein>
    <submittedName>
        <fullName evidence="2">Uncharacterized protein</fullName>
    </submittedName>
</protein>
<dbReference type="Proteomes" id="UP000318509">
    <property type="component" value="Unassembled WGS sequence"/>
</dbReference>
<accession>A0A537K1J1</accession>
<evidence type="ECO:0000313" key="2">
    <source>
        <dbReference type="EMBL" id="TMI89657.1"/>
    </source>
</evidence>
<organism evidence="2 3">
    <name type="scientific">Candidatus Segetimicrobium genomatis</name>
    <dbReference type="NCBI Taxonomy" id="2569760"/>
    <lineage>
        <taxon>Bacteria</taxon>
        <taxon>Bacillati</taxon>
        <taxon>Candidatus Sysuimicrobiota</taxon>
        <taxon>Candidatus Sysuimicrobiia</taxon>
        <taxon>Candidatus Sysuimicrobiales</taxon>
        <taxon>Candidatus Segetimicrobiaceae</taxon>
        <taxon>Candidatus Segetimicrobium</taxon>
    </lineage>
</organism>
<sequence length="282" mass="30165">MIIQVLRRARAATAAFAGPPPVPLERVAGRLGIVEIRRVEPVGDGAGARLEEADGRRILAVDRRIPPRTPQWNGLVALALAQTLLPPGPGGDRGDELAEIGAAELLLPARVFTPVAARTDLTMDGLRDLALRFAAPIRLTARQWLRTRAWTGFALLWRPDGRGLRLGWRAASPGLRFPAPAVIGAPAGAIWSAQSRLHATVRTGRPHHGVEEVQTGAGVAWWFTRFGVVRDLGRRSVLALVVLDRRGAASPRRPPEGNVAWSAKRRPAAGRSGAPVGAGRPS</sequence>
<evidence type="ECO:0000256" key="1">
    <source>
        <dbReference type="SAM" id="MobiDB-lite"/>
    </source>
</evidence>
<gene>
    <name evidence="2" type="ORF">E6H00_09335</name>
</gene>
<dbReference type="EMBL" id="VBAK01000120">
    <property type="protein sequence ID" value="TMI89657.1"/>
    <property type="molecule type" value="Genomic_DNA"/>
</dbReference>
<reference evidence="2 3" key="1">
    <citation type="journal article" date="2019" name="Nat. Microbiol.">
        <title>Mediterranean grassland soil C-N compound turnover is dependent on rainfall and depth, and is mediated by genomically divergent microorganisms.</title>
        <authorList>
            <person name="Diamond S."/>
            <person name="Andeer P.F."/>
            <person name="Li Z."/>
            <person name="Crits-Christoph A."/>
            <person name="Burstein D."/>
            <person name="Anantharaman K."/>
            <person name="Lane K.R."/>
            <person name="Thomas B.C."/>
            <person name="Pan C."/>
            <person name="Northen T.R."/>
            <person name="Banfield J.F."/>
        </authorList>
    </citation>
    <scope>NUCLEOTIDE SEQUENCE [LARGE SCALE GENOMIC DNA]</scope>
    <source>
        <strain evidence="2">NP_3</strain>
    </source>
</reference>
<dbReference type="AlphaFoldDB" id="A0A537K1J1"/>
<evidence type="ECO:0000313" key="3">
    <source>
        <dbReference type="Proteomes" id="UP000318509"/>
    </source>
</evidence>
<comment type="caution">
    <text evidence="2">The sequence shown here is derived from an EMBL/GenBank/DDBJ whole genome shotgun (WGS) entry which is preliminary data.</text>
</comment>